<sequence length="217" mass="22914">MANDASLVLVGSPDVTGSIYNAPVGTTLPTSIDDAIPAAFTANKSGYVSSDGLTLTPDISTSDINEWGGKLVRRVLESFNGTVSWTYIQTSVQELKNAWGENNVTVTAATAKHGTQIRVGIGQGLPERKSWLFCMKDGDARIMIILPDAQPTSMDDITFASNAAIPWPVTLSCYPDEQGNCMYLLLDDGKKVAVQGGNTDTQATPASADQPTALNAA</sequence>
<reference evidence="2 3" key="1">
    <citation type="journal article" date="2019" name="Syst. Appl. Microbiol.">
        <title>Characterization of Bifidobacterium species in feaces of the Egyptian fruit bat: Description of B. vespertilionis sp. nov. and B. rousetti sp. nov.</title>
        <authorList>
            <person name="Modesto M."/>
            <person name="Satti M."/>
            <person name="Watanabe K."/>
            <person name="Puglisi E."/>
            <person name="Morelli L."/>
            <person name="Huang C.-H."/>
            <person name="Liou J.-S."/>
            <person name="Miyashita M."/>
            <person name="Tamura T."/>
            <person name="Saito S."/>
            <person name="Mori K."/>
            <person name="Huang L."/>
            <person name="Sciavilla P."/>
            <person name="Sandri C."/>
            <person name="Spiezio C."/>
            <person name="Vitali F."/>
            <person name="Cavalieri D."/>
            <person name="Perpetuini G."/>
            <person name="Tofalo R."/>
            <person name="Bonetti A."/>
            <person name="Arita M."/>
            <person name="Mattarelli P."/>
        </authorList>
    </citation>
    <scope>NUCLEOTIDE SEQUENCE [LARGE SCALE GENOMIC DNA]</scope>
    <source>
        <strain evidence="2 3">RST7</strain>
    </source>
</reference>
<dbReference type="EMBL" id="RZUI01000002">
    <property type="protein sequence ID" value="KAA8831471.1"/>
    <property type="molecule type" value="Genomic_DNA"/>
</dbReference>
<accession>A0A5M9ZV40</accession>
<comment type="caution">
    <text evidence="2">The sequence shown here is derived from an EMBL/GenBank/DDBJ whole genome shotgun (WGS) entry which is preliminary data.</text>
</comment>
<protein>
    <recommendedName>
        <fullName evidence="4">Phage tail protein</fullName>
    </recommendedName>
</protein>
<feature type="region of interest" description="Disordered" evidence="1">
    <location>
        <begin position="196"/>
        <end position="217"/>
    </location>
</feature>
<evidence type="ECO:0000256" key="1">
    <source>
        <dbReference type="SAM" id="MobiDB-lite"/>
    </source>
</evidence>
<dbReference type="Pfam" id="PF25681">
    <property type="entry name" value="Phage_TTP_17"/>
    <property type="match status" value="1"/>
</dbReference>
<name>A0A5M9ZV40_9BIFI</name>
<evidence type="ECO:0000313" key="2">
    <source>
        <dbReference type="EMBL" id="KAA8831471.1"/>
    </source>
</evidence>
<dbReference type="InterPro" id="IPR058154">
    <property type="entry name" value="Bxb1_TTP-like"/>
</dbReference>
<dbReference type="RefSeq" id="WP_150380657.1">
    <property type="nucleotide sequence ID" value="NZ_RZUI01000002.1"/>
</dbReference>
<gene>
    <name evidence="2" type="ORF">EMO89_01680</name>
</gene>
<dbReference type="OrthoDB" id="2184509at2"/>
<dbReference type="Proteomes" id="UP000412028">
    <property type="component" value="Unassembled WGS sequence"/>
</dbReference>
<evidence type="ECO:0000313" key="3">
    <source>
        <dbReference type="Proteomes" id="UP000412028"/>
    </source>
</evidence>
<proteinExistence type="predicted"/>
<dbReference type="AlphaFoldDB" id="A0A5M9ZV40"/>
<organism evidence="2 3">
    <name type="scientific">Bifidobacterium tissieri</name>
    <dbReference type="NCBI Taxonomy" id="1630162"/>
    <lineage>
        <taxon>Bacteria</taxon>
        <taxon>Bacillati</taxon>
        <taxon>Actinomycetota</taxon>
        <taxon>Actinomycetes</taxon>
        <taxon>Bifidobacteriales</taxon>
        <taxon>Bifidobacteriaceae</taxon>
        <taxon>Bifidobacterium</taxon>
    </lineage>
</organism>
<evidence type="ECO:0008006" key="4">
    <source>
        <dbReference type="Google" id="ProtNLM"/>
    </source>
</evidence>